<keyword evidence="4" id="KW-0378">Hydrolase</keyword>
<comment type="caution">
    <text evidence="11">The sequence shown here is derived from an EMBL/GenBank/DDBJ whole genome shotgun (WGS) entry which is preliminary data.</text>
</comment>
<evidence type="ECO:0000256" key="1">
    <source>
        <dbReference type="ARBA" id="ARBA00022722"/>
    </source>
</evidence>
<keyword evidence="6" id="KW-0269">Exonuclease</keyword>
<dbReference type="Pfam" id="PF12705">
    <property type="entry name" value="PDDEXK_1"/>
    <property type="match status" value="1"/>
</dbReference>
<dbReference type="Pfam" id="PF21445">
    <property type="entry name" value="ADDB_N"/>
    <property type="match status" value="1"/>
</dbReference>
<evidence type="ECO:0000256" key="8">
    <source>
        <dbReference type="ARBA" id="ARBA00023125"/>
    </source>
</evidence>
<dbReference type="SUPFAM" id="SSF52980">
    <property type="entry name" value="Restriction endonuclease-like"/>
    <property type="match status" value="1"/>
</dbReference>
<dbReference type="InterPro" id="IPR049035">
    <property type="entry name" value="ADDB_N"/>
</dbReference>
<dbReference type="PROSITE" id="PS51217">
    <property type="entry name" value="UVRD_HELICASE_CTER"/>
    <property type="match status" value="1"/>
</dbReference>
<keyword evidence="2" id="KW-0547">Nucleotide-binding</keyword>
<reference evidence="11" key="1">
    <citation type="journal article" date="2021" name="PeerJ">
        <title>Extensive microbial diversity within the chicken gut microbiome revealed by metagenomics and culture.</title>
        <authorList>
            <person name="Gilroy R."/>
            <person name="Ravi A."/>
            <person name="Getino M."/>
            <person name="Pursley I."/>
            <person name="Horton D.L."/>
            <person name="Alikhan N.F."/>
            <person name="Baker D."/>
            <person name="Gharbi K."/>
            <person name="Hall N."/>
            <person name="Watson M."/>
            <person name="Adriaenssens E.M."/>
            <person name="Foster-Nyarko E."/>
            <person name="Jarju S."/>
            <person name="Secka A."/>
            <person name="Antonio M."/>
            <person name="Oren A."/>
            <person name="Chaudhuri R.R."/>
            <person name="La Ragione R."/>
            <person name="Hildebrand F."/>
            <person name="Pallen M.J."/>
        </authorList>
    </citation>
    <scope>NUCLEOTIDE SEQUENCE</scope>
    <source>
        <strain evidence="11">CHK187-5294</strain>
    </source>
</reference>
<evidence type="ECO:0000256" key="4">
    <source>
        <dbReference type="ARBA" id="ARBA00022801"/>
    </source>
</evidence>
<name>A0A9D2CZL0_9FIRM</name>
<dbReference type="GO" id="GO:0006281">
    <property type="term" value="P:DNA repair"/>
    <property type="evidence" value="ECO:0007669"/>
    <property type="project" value="UniProtKB-KW"/>
</dbReference>
<dbReference type="SUPFAM" id="SSF52540">
    <property type="entry name" value="P-loop containing nucleoside triphosphate hydrolases"/>
    <property type="match status" value="1"/>
</dbReference>
<dbReference type="InterPro" id="IPR038726">
    <property type="entry name" value="PDDEXK_AddAB-type"/>
</dbReference>
<dbReference type="Gene3D" id="3.40.50.300">
    <property type="entry name" value="P-loop containing nucleotide triphosphate hydrolases"/>
    <property type="match status" value="3"/>
</dbReference>
<evidence type="ECO:0000256" key="6">
    <source>
        <dbReference type="ARBA" id="ARBA00022839"/>
    </source>
</evidence>
<evidence type="ECO:0000256" key="7">
    <source>
        <dbReference type="ARBA" id="ARBA00022840"/>
    </source>
</evidence>
<reference evidence="11" key="2">
    <citation type="submission" date="2021-04" db="EMBL/GenBank/DDBJ databases">
        <authorList>
            <person name="Gilroy R."/>
        </authorList>
    </citation>
    <scope>NUCLEOTIDE SEQUENCE</scope>
    <source>
        <strain evidence="11">CHK187-5294</strain>
    </source>
</reference>
<dbReference type="Gene3D" id="3.90.320.10">
    <property type="match status" value="1"/>
</dbReference>
<evidence type="ECO:0000313" key="12">
    <source>
        <dbReference type="Proteomes" id="UP000824132"/>
    </source>
</evidence>
<dbReference type="InterPro" id="IPR011604">
    <property type="entry name" value="PDDEXK-like_dom_sf"/>
</dbReference>
<evidence type="ECO:0000313" key="11">
    <source>
        <dbReference type="EMBL" id="HIZ03758.1"/>
    </source>
</evidence>
<dbReference type="InterPro" id="IPR014017">
    <property type="entry name" value="DNA_helicase_UvrD-like_C"/>
</dbReference>
<dbReference type="InterPro" id="IPR027417">
    <property type="entry name" value="P-loop_NTPase"/>
</dbReference>
<keyword evidence="3" id="KW-0227">DNA damage</keyword>
<dbReference type="InterPro" id="IPR011335">
    <property type="entry name" value="Restrct_endonuc-II-like"/>
</dbReference>
<keyword evidence="9" id="KW-0234">DNA repair</keyword>
<sequence>MQVRIILAPTASELTQYLASLPEEGKTVIFCEDRLTLEVERAVAEKKGVTFDTSVTTFARFLRAQRGGRVLSKQGSVLVIGSIASKNAAKLRCFGKNPAGAAARLYETIAQLRAALVTPEMLEDSAREVEGNLSEKLSDIALVYREYLDFLGGGYLDESGVLALLPEAMRDGRHGIAGAHAVFAGFASFTKQAAAGIAAALSCAREVTGVFFGGKEDIYTMEAARAFEKYCRECGAACVYETLPSVLPPEADKIRAGVFGAEGVSPLETRAVHLYEAADADDELSFIAAMIKKEVLDNGLRYKDVAVLLSDPKDYAVPLEKIFTEYRIPYFADVRKSAAEHPLCRFLTGYLAAVAEGFPTEEVCAFIGSDFFAEPYAARDLFRNYLLHYANYRGGVKKPVSDQGEDTLALVSLQNKFLSAFEGAGASAPIGRYCALLRALMKNFGAQSVQDALEKKLSEAGFAAESAFMSRGAEICERVLAEAESLDSGAPVRAEEFAALLSESFKSVEVSLIPQKYDAVFVGSLSESKKTAAKALFAARLTADVPPSGADTALISDRDIDRLRALKVEIEPKIREVNARAAENTALALAGFTQRLYLSYPLSAAGKECKRSEAIDFARAAFTNGGRPPAVLSRGALERAERTDGAAYTRYLACAASERVPALRELLTRADEYRRGRSDFSAHSGLYAALKERGEGAEGALFAEPAPRFVPEAAAAVFRGKNTVAPTLAEGYFNCPYRNFAERGLMLREREERSVRPADTGNFMHDILKDLACNIDGLHSEDDCAAFLREHAEKLLEKPPYCYLKDTRTGGFSAAALVNEAVVVGLNACEQLKNSDFTVFGAEQTFGYPDSPFPPVVLESGEKPIRLAGKIDRIDRAGDWTRVVDYKTGGFEVSAKSYYTGRKLQLELYLYAASRGAKPAGAYYFPARVSFNGEDKDSPFRMLGYTVGNDEVVAMSERGIEAGSKSRYIDAYFGKKNKKAMSEEDFENFMEYSVLVARGFVKETRQGCIAASPYEGACDYCPYGSVCGFDGAPREVGQIDYADIVNVVKRRKGL</sequence>
<feature type="domain" description="UvrD-like helicase C-terminal" evidence="10">
    <location>
        <begin position="241"/>
        <end position="530"/>
    </location>
</feature>
<keyword evidence="1" id="KW-0540">Nuclease</keyword>
<dbReference type="EMBL" id="DXCL01000029">
    <property type="protein sequence ID" value="HIZ03758.1"/>
    <property type="molecule type" value="Genomic_DNA"/>
</dbReference>
<organism evidence="11 12">
    <name type="scientific">Candidatus Borkfalkia avistercoris</name>
    <dbReference type="NCBI Taxonomy" id="2838504"/>
    <lineage>
        <taxon>Bacteria</taxon>
        <taxon>Bacillati</taxon>
        <taxon>Bacillota</taxon>
        <taxon>Clostridia</taxon>
        <taxon>Christensenellales</taxon>
        <taxon>Christensenellaceae</taxon>
        <taxon>Candidatus Borkfalkia</taxon>
    </lineage>
</organism>
<keyword evidence="5" id="KW-0347">Helicase</keyword>
<dbReference type="PANTHER" id="PTHR30591:SF1">
    <property type="entry name" value="RECBCD ENZYME SUBUNIT RECC"/>
    <property type="match status" value="1"/>
</dbReference>
<evidence type="ECO:0000256" key="3">
    <source>
        <dbReference type="ARBA" id="ARBA00022763"/>
    </source>
</evidence>
<dbReference type="GO" id="GO:0006310">
    <property type="term" value="P:DNA recombination"/>
    <property type="evidence" value="ECO:0007669"/>
    <property type="project" value="TreeGrafter"/>
</dbReference>
<dbReference type="GO" id="GO:0005524">
    <property type="term" value="F:ATP binding"/>
    <property type="evidence" value="ECO:0007669"/>
    <property type="project" value="UniProtKB-KW"/>
</dbReference>
<keyword evidence="7" id="KW-0067">ATP-binding</keyword>
<keyword evidence="8" id="KW-0238">DNA-binding</keyword>
<dbReference type="GO" id="GO:0004386">
    <property type="term" value="F:helicase activity"/>
    <property type="evidence" value="ECO:0007669"/>
    <property type="project" value="UniProtKB-KW"/>
</dbReference>
<evidence type="ECO:0000256" key="2">
    <source>
        <dbReference type="ARBA" id="ARBA00022741"/>
    </source>
</evidence>
<dbReference type="PANTHER" id="PTHR30591">
    <property type="entry name" value="RECBCD ENZYME SUBUNIT RECC"/>
    <property type="match status" value="1"/>
</dbReference>
<proteinExistence type="predicted"/>
<protein>
    <submittedName>
        <fullName evidence="11">PD-(D/E)XK nuclease family protein</fullName>
    </submittedName>
</protein>
<dbReference type="AlphaFoldDB" id="A0A9D2CZL0"/>
<gene>
    <name evidence="11" type="ORF">H9727_05675</name>
</gene>
<dbReference type="GO" id="GO:0003677">
    <property type="term" value="F:DNA binding"/>
    <property type="evidence" value="ECO:0007669"/>
    <property type="project" value="UniProtKB-KW"/>
</dbReference>
<evidence type="ECO:0000256" key="5">
    <source>
        <dbReference type="ARBA" id="ARBA00022806"/>
    </source>
</evidence>
<dbReference type="GO" id="GO:0004527">
    <property type="term" value="F:exonuclease activity"/>
    <property type="evidence" value="ECO:0007669"/>
    <property type="project" value="UniProtKB-KW"/>
</dbReference>
<evidence type="ECO:0000259" key="10">
    <source>
        <dbReference type="PROSITE" id="PS51217"/>
    </source>
</evidence>
<accession>A0A9D2CZL0</accession>
<evidence type="ECO:0000256" key="9">
    <source>
        <dbReference type="ARBA" id="ARBA00023204"/>
    </source>
</evidence>
<dbReference type="Proteomes" id="UP000824132">
    <property type="component" value="Unassembled WGS sequence"/>
</dbReference>